<dbReference type="PROSITE" id="PS51186">
    <property type="entry name" value="GNAT"/>
    <property type="match status" value="1"/>
</dbReference>
<reference evidence="2 3" key="1">
    <citation type="submission" date="2020-02" db="EMBL/GenBank/DDBJ databases">
        <title>Characterization of phylogenetic diversity of novel bifidobacterial species isolated in Czech ZOOs.</title>
        <authorList>
            <person name="Lugli G.A."/>
            <person name="Vera N.B."/>
            <person name="Ventura M."/>
        </authorList>
    </citation>
    <scope>NUCLEOTIDE SEQUENCE [LARGE SCALE GENOMIC DNA]</scope>
    <source>
        <strain evidence="2 3">DSM 109963</strain>
    </source>
</reference>
<evidence type="ECO:0000313" key="3">
    <source>
        <dbReference type="Proteomes" id="UP000553756"/>
    </source>
</evidence>
<evidence type="ECO:0000313" key="2">
    <source>
        <dbReference type="EMBL" id="NMN02065.1"/>
    </source>
</evidence>
<gene>
    <name evidence="2" type="ORF">G1C94_0687</name>
</gene>
<comment type="caution">
    <text evidence="2">The sequence shown here is derived from an EMBL/GenBank/DDBJ whole genome shotgun (WGS) entry which is preliminary data.</text>
</comment>
<dbReference type="SUPFAM" id="SSF55729">
    <property type="entry name" value="Acyl-CoA N-acyltransferases (Nat)"/>
    <property type="match status" value="1"/>
</dbReference>
<keyword evidence="3" id="KW-1185">Reference proteome</keyword>
<dbReference type="EMBL" id="JAAIIJ010000012">
    <property type="protein sequence ID" value="NMN02065.1"/>
    <property type="molecule type" value="Genomic_DNA"/>
</dbReference>
<sequence length="127" mass="14580">MVLYSEAYAGVFGFCEYGYDEAAGLESGYAISFIATAQRMRGRHLGRFLLDCVLRWMANDAAVSGRNPYVMTQIDRRNDVSVSLFRDLGFENEGQDLHDPEYDIWSKEFKPRATNLLQLYFPMIVDD</sequence>
<feature type="domain" description="N-acetyltransferase" evidence="1">
    <location>
        <begin position="1"/>
        <end position="122"/>
    </location>
</feature>
<dbReference type="Proteomes" id="UP000553756">
    <property type="component" value="Unassembled WGS sequence"/>
</dbReference>
<protein>
    <submittedName>
        <fullName evidence="2">GNAT family acetyltransferase</fullName>
    </submittedName>
</protein>
<accession>A0ABX1SXI2</accession>
<dbReference type="InterPro" id="IPR000182">
    <property type="entry name" value="GNAT_dom"/>
</dbReference>
<name>A0ABX1SXI2_9BIFI</name>
<proteinExistence type="predicted"/>
<dbReference type="Pfam" id="PF00583">
    <property type="entry name" value="Acetyltransf_1"/>
    <property type="match status" value="1"/>
</dbReference>
<evidence type="ECO:0000259" key="1">
    <source>
        <dbReference type="PROSITE" id="PS51186"/>
    </source>
</evidence>
<dbReference type="InterPro" id="IPR016181">
    <property type="entry name" value="Acyl_CoA_acyltransferase"/>
</dbReference>
<organism evidence="2 3">
    <name type="scientific">Bifidobacterium panos</name>
    <dbReference type="NCBI Taxonomy" id="2675321"/>
    <lineage>
        <taxon>Bacteria</taxon>
        <taxon>Bacillati</taxon>
        <taxon>Actinomycetota</taxon>
        <taxon>Actinomycetes</taxon>
        <taxon>Bifidobacteriales</taxon>
        <taxon>Bifidobacteriaceae</taxon>
        <taxon>Bifidobacterium</taxon>
    </lineage>
</organism>
<dbReference type="Gene3D" id="3.40.630.30">
    <property type="match status" value="1"/>
</dbReference>